<name>A0A9W8Z003_9PLEO</name>
<evidence type="ECO:0000256" key="6">
    <source>
        <dbReference type="SAM" id="MobiDB-lite"/>
    </source>
</evidence>
<dbReference type="OrthoDB" id="245989at2759"/>
<feature type="transmembrane region" description="Helical" evidence="7">
    <location>
        <begin position="577"/>
        <end position="603"/>
    </location>
</feature>
<feature type="transmembrane region" description="Helical" evidence="7">
    <location>
        <begin position="536"/>
        <end position="557"/>
    </location>
</feature>
<dbReference type="InterPro" id="IPR043926">
    <property type="entry name" value="ABCG_dom"/>
</dbReference>
<evidence type="ECO:0000259" key="8">
    <source>
        <dbReference type="PROSITE" id="PS50893"/>
    </source>
</evidence>
<dbReference type="Gene3D" id="3.40.50.300">
    <property type="entry name" value="P-loop containing nucleotide triphosphate hydrolases"/>
    <property type="match status" value="2"/>
</dbReference>
<dbReference type="InterPro" id="IPR029481">
    <property type="entry name" value="ABC_trans_N"/>
</dbReference>
<evidence type="ECO:0000256" key="1">
    <source>
        <dbReference type="ARBA" id="ARBA00004141"/>
    </source>
</evidence>
<evidence type="ECO:0000256" key="5">
    <source>
        <dbReference type="ARBA" id="ARBA00023136"/>
    </source>
</evidence>
<dbReference type="GO" id="GO:0016887">
    <property type="term" value="F:ATP hydrolysis activity"/>
    <property type="evidence" value="ECO:0007669"/>
    <property type="project" value="InterPro"/>
</dbReference>
<dbReference type="InterPro" id="IPR003439">
    <property type="entry name" value="ABC_transporter-like_ATP-bd"/>
</dbReference>
<feature type="transmembrane region" description="Helical" evidence="7">
    <location>
        <begin position="848"/>
        <end position="874"/>
    </location>
</feature>
<accession>A0A9W8Z003</accession>
<gene>
    <name evidence="9" type="ORF">N0V91_011114</name>
</gene>
<keyword evidence="2" id="KW-0813">Transport</keyword>
<evidence type="ECO:0000256" key="4">
    <source>
        <dbReference type="ARBA" id="ARBA00022989"/>
    </source>
</evidence>
<organism evidence="9 10">
    <name type="scientific">Didymella pomorum</name>
    <dbReference type="NCBI Taxonomy" id="749634"/>
    <lineage>
        <taxon>Eukaryota</taxon>
        <taxon>Fungi</taxon>
        <taxon>Dikarya</taxon>
        <taxon>Ascomycota</taxon>
        <taxon>Pezizomycotina</taxon>
        <taxon>Dothideomycetes</taxon>
        <taxon>Pleosporomycetidae</taxon>
        <taxon>Pleosporales</taxon>
        <taxon>Pleosporineae</taxon>
        <taxon>Didymellaceae</taxon>
        <taxon>Didymella</taxon>
    </lineage>
</organism>
<evidence type="ECO:0000256" key="7">
    <source>
        <dbReference type="SAM" id="Phobius"/>
    </source>
</evidence>
<evidence type="ECO:0000313" key="10">
    <source>
        <dbReference type="Proteomes" id="UP001140510"/>
    </source>
</evidence>
<dbReference type="InterPro" id="IPR013525">
    <property type="entry name" value="ABC2_TM"/>
</dbReference>
<dbReference type="AlphaFoldDB" id="A0A9W8Z003"/>
<dbReference type="Proteomes" id="UP001140510">
    <property type="component" value="Unassembled WGS sequence"/>
</dbReference>
<comment type="caution">
    <text evidence="9">The sequence shown here is derived from an EMBL/GenBank/DDBJ whole genome shotgun (WGS) entry which is preliminary data.</text>
</comment>
<protein>
    <recommendedName>
        <fullName evidence="8">ABC transporter domain-containing protein</fullName>
    </recommendedName>
</protein>
<dbReference type="InterPro" id="IPR027417">
    <property type="entry name" value="P-loop_NTPase"/>
</dbReference>
<dbReference type="EMBL" id="JAPEVA010000182">
    <property type="protein sequence ID" value="KAJ4395020.1"/>
    <property type="molecule type" value="Genomic_DNA"/>
</dbReference>
<proteinExistence type="predicted"/>
<dbReference type="Pfam" id="PF19055">
    <property type="entry name" value="ABC2_membrane_7"/>
    <property type="match status" value="1"/>
</dbReference>
<feature type="domain" description="ABC transporter" evidence="8">
    <location>
        <begin position="482"/>
        <end position="788"/>
    </location>
</feature>
<dbReference type="Pfam" id="PF14510">
    <property type="entry name" value="ABC_trans_N"/>
    <property type="match status" value="1"/>
</dbReference>
<keyword evidence="4 7" id="KW-1133">Transmembrane helix</keyword>
<dbReference type="GO" id="GO:0016020">
    <property type="term" value="C:membrane"/>
    <property type="evidence" value="ECO:0007669"/>
    <property type="project" value="UniProtKB-SubCell"/>
</dbReference>
<keyword evidence="5 7" id="KW-0472">Membrane</keyword>
<comment type="subcellular location">
    <subcellularLocation>
        <location evidence="1">Membrane</location>
        <topology evidence="1">Multi-pass membrane protein</topology>
    </subcellularLocation>
</comment>
<dbReference type="SUPFAM" id="SSF52540">
    <property type="entry name" value="P-loop containing nucleoside triphosphate hydrolases"/>
    <property type="match status" value="2"/>
</dbReference>
<dbReference type="PROSITE" id="PS50893">
    <property type="entry name" value="ABC_TRANSPORTER_2"/>
    <property type="match status" value="2"/>
</dbReference>
<dbReference type="Pfam" id="PF01061">
    <property type="entry name" value="ABC2_membrane"/>
    <property type="match status" value="1"/>
</dbReference>
<feature type="domain" description="ABC transporter" evidence="8">
    <location>
        <begin position="137"/>
        <end position="391"/>
    </location>
</feature>
<feature type="transmembrane region" description="Helical" evidence="7">
    <location>
        <begin position="503"/>
        <end position="524"/>
    </location>
</feature>
<feature type="compositionally biased region" description="Acidic residues" evidence="6">
    <location>
        <begin position="1"/>
        <end position="11"/>
    </location>
</feature>
<sequence>MSSPQSDDEILNCDPEGCDPSSNLSEKTTETGVPRGPEVRDASASDATVAEVDTENRIELTRIATELYNVDLGDPVLDPNSPDFDVYRWAKTVVRVADEAGVKFRRASFAFKDLRVSGSRVTARFQTNAASSLVAPLRLQEHVYSESRSEKAILRGLDGVTKSVEILLVLGRSGSGCSTFLKTVSGDLHGLKVDKDSELHYNGSATMTGNPHAPLANWQQGIPQEEMICQYKGEIIYNSEIDRHFPHLTVRETLEFAAAVRTPQNRLLDVSRKQHGKRTTAIAMAICGLAHAQNTKRVSIAEMMLAASSIGCWDNSTHGLDSATALEFVRSLRMFADIIGTTHAVALYQASRALYEVFDKVIVLYEGREVYFGRTEDAKSYFEEMGWCCQPRQTTADFLTSVTNHEERRPRHGFENLVPRTSKEFQHYWKTSQDYKTLLAEIRNYERELSNHTAADAFKASRRAAQSRHLRATSPYLVSIPLQIKACTTRAYQLLWNDKASTLAVVLGQVIMALIIGSIFYGTSDNTDSFFAKGSTLFFATLLNALVAVTEINSLYLQRQVVEKQASYAFCHPFAEALAGVISDAPVKLVIATCFNLILYFMAGLRSEPAQFFAFFLFTSLADYVQQQDAHLETSTVREALRFSAMLRQPKSVSKGEKYDHVEDVIEVLDMTDSSEAVVGVPGEGLNGLQRKLLSIGVELAAKPTLLIFLDEPTSGLDSQSAQAITAVLRKLANCGQAILATIHQPSSVLFLEFDRPLFLAKGGRTIYFGDIGPNAVIVLDYFKRHGARPCDQSENPAEYMLGIVTAGNSCGSEQDWPELWIESDELAFVKAEQERIHREIREGPSKVYSWVAFLLANIMVEVLYQLFLGILVYA</sequence>
<reference evidence="9" key="1">
    <citation type="submission" date="2022-10" db="EMBL/GenBank/DDBJ databases">
        <title>Tapping the CABI collections for fungal endophytes: first genome assemblies for Collariella, Neodidymelliopsis, Ascochyta clinopodiicola, Didymella pomorum, Didymosphaeria variabile, Neocosmospora piperis and Neocucurbitaria cava.</title>
        <authorList>
            <person name="Hill R."/>
        </authorList>
    </citation>
    <scope>NUCLEOTIDE SEQUENCE</scope>
    <source>
        <strain evidence="9">IMI 355091</strain>
    </source>
</reference>
<evidence type="ECO:0000256" key="2">
    <source>
        <dbReference type="ARBA" id="ARBA00022448"/>
    </source>
</evidence>
<evidence type="ECO:0000256" key="3">
    <source>
        <dbReference type="ARBA" id="ARBA00022692"/>
    </source>
</evidence>
<feature type="region of interest" description="Disordered" evidence="6">
    <location>
        <begin position="1"/>
        <end position="50"/>
    </location>
</feature>
<dbReference type="GO" id="GO:0005524">
    <property type="term" value="F:ATP binding"/>
    <property type="evidence" value="ECO:0007669"/>
    <property type="project" value="InterPro"/>
</dbReference>
<evidence type="ECO:0000313" key="9">
    <source>
        <dbReference type="EMBL" id="KAJ4395020.1"/>
    </source>
</evidence>
<feature type="non-terminal residue" evidence="9">
    <location>
        <position position="1"/>
    </location>
</feature>
<dbReference type="Pfam" id="PF00005">
    <property type="entry name" value="ABC_tran"/>
    <property type="match status" value="1"/>
</dbReference>
<dbReference type="GO" id="GO:0140359">
    <property type="term" value="F:ABC-type transporter activity"/>
    <property type="evidence" value="ECO:0007669"/>
    <property type="project" value="InterPro"/>
</dbReference>
<keyword evidence="3 7" id="KW-0812">Transmembrane</keyword>
<dbReference type="PANTHER" id="PTHR19241">
    <property type="entry name" value="ATP-BINDING CASSETTE TRANSPORTER"/>
    <property type="match status" value="1"/>
</dbReference>
<keyword evidence="10" id="KW-1185">Reference proteome</keyword>